<dbReference type="InterPro" id="IPR048720">
    <property type="entry name" value="PROPPIN"/>
</dbReference>
<dbReference type="Pfam" id="PF21032">
    <property type="entry name" value="PROPPIN"/>
    <property type="match status" value="1"/>
</dbReference>
<organism evidence="10 11">
    <name type="scientific">Pichia inconspicua</name>
    <dbReference type="NCBI Taxonomy" id="52247"/>
    <lineage>
        <taxon>Eukaryota</taxon>
        <taxon>Fungi</taxon>
        <taxon>Dikarya</taxon>
        <taxon>Ascomycota</taxon>
        <taxon>Saccharomycotina</taxon>
        <taxon>Pichiomycetes</taxon>
        <taxon>Pichiales</taxon>
        <taxon>Pichiaceae</taxon>
        <taxon>Pichia</taxon>
    </lineage>
</organism>
<evidence type="ECO:0000313" key="10">
    <source>
        <dbReference type="EMBL" id="TID30462.1"/>
    </source>
</evidence>
<dbReference type="AlphaFoldDB" id="A0A4T0X639"/>
<accession>A0A4T0X639</accession>
<keyword evidence="5" id="KW-0677">Repeat</keyword>
<evidence type="ECO:0000256" key="9">
    <source>
        <dbReference type="SAM" id="MobiDB-lite"/>
    </source>
</evidence>
<evidence type="ECO:0000256" key="1">
    <source>
        <dbReference type="ARBA" id="ARBA00004184"/>
    </source>
</evidence>
<evidence type="ECO:0000256" key="3">
    <source>
        <dbReference type="ARBA" id="ARBA00022554"/>
    </source>
</evidence>
<keyword evidence="6" id="KW-0653">Protein transport</keyword>
<keyword evidence="11" id="KW-1185">Reference proteome</keyword>
<comment type="subcellular location">
    <subcellularLocation>
        <location evidence="1">Endomembrane system</location>
        <topology evidence="1">Peripheral membrane protein</topology>
    </subcellularLocation>
    <subcellularLocation>
        <location evidence="8">Vacuole membrane</location>
    </subcellularLocation>
</comment>
<keyword evidence="4" id="KW-0853">WD repeat</keyword>
<dbReference type="PANTHER" id="PTHR11227">
    <property type="entry name" value="WD-REPEAT PROTEIN INTERACTING WITH PHOSPHOINOSIDES WIPI -RELATED"/>
    <property type="match status" value="1"/>
</dbReference>
<dbReference type="Gene3D" id="2.130.10.10">
    <property type="entry name" value="YVTN repeat-like/Quinoprotein amine dehydrogenase"/>
    <property type="match status" value="1"/>
</dbReference>
<protein>
    <submittedName>
        <fullName evidence="10">Uncharacterized protein</fullName>
    </submittedName>
</protein>
<feature type="compositionally biased region" description="Acidic residues" evidence="9">
    <location>
        <begin position="273"/>
        <end position="294"/>
    </location>
</feature>
<evidence type="ECO:0000256" key="4">
    <source>
        <dbReference type="ARBA" id="ARBA00022574"/>
    </source>
</evidence>
<name>A0A4T0X639_9ASCO</name>
<dbReference type="SUPFAM" id="SSF50978">
    <property type="entry name" value="WD40 repeat-like"/>
    <property type="match status" value="1"/>
</dbReference>
<sequence length="473" mass="52037">MKLLHTIETLPNPNGLIALSTDSTNNFLAYPSSQKVTKLNGTGIPQFGVDVTALNGQQVSSSSGQGNTGAGIPKSHDEINRLNTEVQTQSVRNGDVVIFDCKLLQPITVIEAHKTQLAAMAFSQDGTLLATASDKGTIIRVFSVKTGVKLYQFRRGLYNTKIYSLAFSPSNMFLIASSATGTVHIFRLGEQEAKNTIIRSSGSSGWINYKKSANDKSLEATRQEELDRLMKSRQSKLESHDILSTLNETDELDNKKDDDSPDLLQFQNLDLNSDSEDEVESLLDIEEGEEEDIAGEARDEESTSNVSTSITKSMSSTGSDQKTQPTEDNNRRSVARMLRRTSQKLGRKAAEKMGTYLPPKFSSILEPNRHFASLKVPSNKESMTIVGVTETTQDVSDLNDNNSVTSYHQPHLHIDEASSTHSSNSLSTSVMSRLRHLVVTIEIVSAEGIFYTYRLDPERGGDCALLSQRSLFE</sequence>
<comment type="similarity">
    <text evidence="7">Belongs to the WD repeat PROPPIN family.</text>
</comment>
<dbReference type="GO" id="GO:0005774">
    <property type="term" value="C:vacuolar membrane"/>
    <property type="evidence" value="ECO:0007669"/>
    <property type="project" value="UniProtKB-SubCell"/>
</dbReference>
<evidence type="ECO:0000256" key="8">
    <source>
        <dbReference type="ARBA" id="ARBA00037813"/>
    </source>
</evidence>
<dbReference type="InterPro" id="IPR015943">
    <property type="entry name" value="WD40/YVTN_repeat-like_dom_sf"/>
</dbReference>
<dbReference type="InterPro" id="IPR001680">
    <property type="entry name" value="WD40_rpt"/>
</dbReference>
<dbReference type="Proteomes" id="UP000307173">
    <property type="component" value="Unassembled WGS sequence"/>
</dbReference>
<evidence type="ECO:0000313" key="11">
    <source>
        <dbReference type="Proteomes" id="UP000307173"/>
    </source>
</evidence>
<evidence type="ECO:0000256" key="7">
    <source>
        <dbReference type="ARBA" id="ARBA00025740"/>
    </source>
</evidence>
<evidence type="ECO:0000256" key="5">
    <source>
        <dbReference type="ARBA" id="ARBA00022737"/>
    </source>
</evidence>
<feature type="compositionally biased region" description="Basic residues" evidence="9">
    <location>
        <begin position="333"/>
        <end position="347"/>
    </location>
</feature>
<dbReference type="STRING" id="52247.A0A4T0X639"/>
<dbReference type="GO" id="GO:0012505">
    <property type="term" value="C:endomembrane system"/>
    <property type="evidence" value="ECO:0007669"/>
    <property type="project" value="UniProtKB-SubCell"/>
</dbReference>
<dbReference type="InterPro" id="IPR036322">
    <property type="entry name" value="WD40_repeat_dom_sf"/>
</dbReference>
<proteinExistence type="inferred from homology"/>
<comment type="caution">
    <text evidence="10">The sequence shown here is derived from an EMBL/GenBank/DDBJ whole genome shotgun (WGS) entry which is preliminary data.</text>
</comment>
<gene>
    <name evidence="10" type="ORF">CANINC_000973</name>
</gene>
<keyword evidence="2" id="KW-0813">Transport</keyword>
<dbReference type="EMBL" id="SELW01000142">
    <property type="protein sequence ID" value="TID30462.1"/>
    <property type="molecule type" value="Genomic_DNA"/>
</dbReference>
<dbReference type="GO" id="GO:0015031">
    <property type="term" value="P:protein transport"/>
    <property type="evidence" value="ECO:0007669"/>
    <property type="project" value="UniProtKB-KW"/>
</dbReference>
<feature type="region of interest" description="Disordered" evidence="9">
    <location>
        <begin position="248"/>
        <end position="349"/>
    </location>
</feature>
<keyword evidence="3" id="KW-0926">Vacuole</keyword>
<reference evidence="10 11" key="1">
    <citation type="journal article" date="2019" name="Front. Genet.">
        <title>Whole-Genome Sequencing of the Opportunistic Yeast Pathogen Candida inconspicua Uncovers Its Hybrid Origin.</title>
        <authorList>
            <person name="Mixao V."/>
            <person name="Hansen A.P."/>
            <person name="Saus E."/>
            <person name="Boekhout T."/>
            <person name="Lass-Florl C."/>
            <person name="Gabaldon T."/>
        </authorList>
    </citation>
    <scope>NUCLEOTIDE SEQUENCE [LARGE SCALE GENOMIC DNA]</scope>
    <source>
        <strain evidence="10 11">CBS 180</strain>
    </source>
</reference>
<evidence type="ECO:0000256" key="6">
    <source>
        <dbReference type="ARBA" id="ARBA00022927"/>
    </source>
</evidence>
<dbReference type="SMART" id="SM00320">
    <property type="entry name" value="WD40"/>
    <property type="match status" value="2"/>
</dbReference>
<dbReference type="OrthoDB" id="1667587at2759"/>
<evidence type="ECO:0000256" key="2">
    <source>
        <dbReference type="ARBA" id="ARBA00022448"/>
    </source>
</evidence>
<feature type="compositionally biased region" description="Polar residues" evidence="9">
    <location>
        <begin position="303"/>
        <end position="327"/>
    </location>
</feature>